<keyword evidence="3" id="KW-1185">Reference proteome</keyword>
<dbReference type="SUPFAM" id="SSF50729">
    <property type="entry name" value="PH domain-like"/>
    <property type="match status" value="1"/>
</dbReference>
<dbReference type="Proteomes" id="UP001239994">
    <property type="component" value="Unassembled WGS sequence"/>
</dbReference>
<proteinExistence type="predicted"/>
<evidence type="ECO:0000259" key="1">
    <source>
        <dbReference type="Pfam" id="PF00169"/>
    </source>
</evidence>
<protein>
    <recommendedName>
        <fullName evidence="1">PH domain-containing protein</fullName>
    </recommendedName>
</protein>
<comment type="caution">
    <text evidence="2">The sequence shown here is derived from an EMBL/GenBank/DDBJ whole genome shotgun (WGS) entry which is preliminary data.</text>
</comment>
<sequence length="166" mass="19339">MSALDSRGVVFIPLCQGFLKKKAKMRMRWVTYWFKLHNTTLFFYTKKHGSTVESVHKVMRNENKRYMFEIAMKNGKRKVLYITLDTASSESSQQLGSETEYKSMNMGKIDILPTHKEMMDTIYEVPKSIFRNMHEYVNEASSNRERPKRGDLLSDMTACLGENSAD</sequence>
<dbReference type="EMBL" id="JAROKS010000003">
    <property type="protein sequence ID" value="KAK1804750.1"/>
    <property type="molecule type" value="Genomic_DNA"/>
</dbReference>
<feature type="domain" description="PH" evidence="1">
    <location>
        <begin position="14"/>
        <end position="87"/>
    </location>
</feature>
<evidence type="ECO:0000313" key="2">
    <source>
        <dbReference type="EMBL" id="KAK1804750.1"/>
    </source>
</evidence>
<name>A0AAD9E2L0_9TELE</name>
<dbReference type="AlphaFoldDB" id="A0AAD9E2L0"/>
<dbReference type="InterPro" id="IPR001849">
    <property type="entry name" value="PH_domain"/>
</dbReference>
<gene>
    <name evidence="2" type="ORF">P4O66_003603</name>
</gene>
<dbReference type="InterPro" id="IPR011993">
    <property type="entry name" value="PH-like_dom_sf"/>
</dbReference>
<evidence type="ECO:0000313" key="3">
    <source>
        <dbReference type="Proteomes" id="UP001239994"/>
    </source>
</evidence>
<organism evidence="2 3">
    <name type="scientific">Electrophorus voltai</name>
    <dbReference type="NCBI Taxonomy" id="2609070"/>
    <lineage>
        <taxon>Eukaryota</taxon>
        <taxon>Metazoa</taxon>
        <taxon>Chordata</taxon>
        <taxon>Craniata</taxon>
        <taxon>Vertebrata</taxon>
        <taxon>Euteleostomi</taxon>
        <taxon>Actinopterygii</taxon>
        <taxon>Neopterygii</taxon>
        <taxon>Teleostei</taxon>
        <taxon>Ostariophysi</taxon>
        <taxon>Gymnotiformes</taxon>
        <taxon>Gymnotoidei</taxon>
        <taxon>Gymnotidae</taxon>
        <taxon>Electrophorus</taxon>
    </lineage>
</organism>
<reference evidence="2" key="1">
    <citation type="submission" date="2023-03" db="EMBL/GenBank/DDBJ databases">
        <title>Electrophorus voltai genome.</title>
        <authorList>
            <person name="Bian C."/>
        </authorList>
    </citation>
    <scope>NUCLEOTIDE SEQUENCE</scope>
    <source>
        <strain evidence="2">CB-2022</strain>
        <tissue evidence="2">Muscle</tissue>
    </source>
</reference>
<dbReference type="Gene3D" id="2.30.29.30">
    <property type="entry name" value="Pleckstrin-homology domain (PH domain)/Phosphotyrosine-binding domain (PTB)"/>
    <property type="match status" value="1"/>
</dbReference>
<dbReference type="Pfam" id="PF00169">
    <property type="entry name" value="PH"/>
    <property type="match status" value="1"/>
</dbReference>
<accession>A0AAD9E2L0</accession>